<dbReference type="GO" id="GO:0016020">
    <property type="term" value="C:membrane"/>
    <property type="evidence" value="ECO:0007669"/>
    <property type="project" value="TreeGrafter"/>
</dbReference>
<dbReference type="InterPro" id="IPR037239">
    <property type="entry name" value="OSBP_sf"/>
</dbReference>
<protein>
    <submittedName>
        <fullName evidence="8">PH domain-containing protein</fullName>
    </submittedName>
</protein>
<dbReference type="PANTHER" id="PTHR10972">
    <property type="entry name" value="OXYSTEROL-BINDING PROTEIN-RELATED"/>
    <property type="match status" value="1"/>
</dbReference>
<organism evidence="7 8">
    <name type="scientific">Toxocara canis</name>
    <name type="common">Canine roundworm</name>
    <dbReference type="NCBI Taxonomy" id="6265"/>
    <lineage>
        <taxon>Eukaryota</taxon>
        <taxon>Metazoa</taxon>
        <taxon>Ecdysozoa</taxon>
        <taxon>Nematoda</taxon>
        <taxon>Chromadorea</taxon>
        <taxon>Rhabditida</taxon>
        <taxon>Spirurina</taxon>
        <taxon>Ascaridomorpha</taxon>
        <taxon>Ascaridoidea</taxon>
        <taxon>Toxocaridae</taxon>
        <taxon>Toxocara</taxon>
    </lineage>
</organism>
<evidence type="ECO:0000259" key="5">
    <source>
        <dbReference type="SMART" id="SM00233"/>
    </source>
</evidence>
<evidence type="ECO:0000256" key="4">
    <source>
        <dbReference type="ARBA" id="ARBA00023121"/>
    </source>
</evidence>
<dbReference type="InterPro" id="IPR001849">
    <property type="entry name" value="PH_domain"/>
</dbReference>
<keyword evidence="7" id="KW-1185">Reference proteome</keyword>
<accession>A0A183VER1</accession>
<dbReference type="InterPro" id="IPR000648">
    <property type="entry name" value="Oxysterol-bd"/>
</dbReference>
<dbReference type="SUPFAM" id="SSF144000">
    <property type="entry name" value="Oxysterol-binding protein-like"/>
    <property type="match status" value="1"/>
</dbReference>
<keyword evidence="4" id="KW-0446">Lipid-binding</keyword>
<dbReference type="SMART" id="SM00233">
    <property type="entry name" value="PH"/>
    <property type="match status" value="1"/>
</dbReference>
<keyword evidence="2" id="KW-0813">Transport</keyword>
<dbReference type="Pfam" id="PF01237">
    <property type="entry name" value="Oxysterol_BP"/>
    <property type="match status" value="1"/>
</dbReference>
<evidence type="ECO:0000313" key="8">
    <source>
        <dbReference type="WBParaSite" id="TCNE_0001923501-mRNA-1"/>
    </source>
</evidence>
<dbReference type="WBParaSite" id="TCNE_0001923501-mRNA-1">
    <property type="protein sequence ID" value="TCNE_0001923501-mRNA-1"/>
    <property type="gene ID" value="TCNE_0001923501"/>
</dbReference>
<dbReference type="Pfam" id="PF00169">
    <property type="entry name" value="PH"/>
    <property type="match status" value="1"/>
</dbReference>
<dbReference type="GO" id="GO:0032541">
    <property type="term" value="C:cortical endoplasmic reticulum"/>
    <property type="evidence" value="ECO:0007669"/>
    <property type="project" value="TreeGrafter"/>
</dbReference>
<dbReference type="EMBL" id="UYWY01026595">
    <property type="protein sequence ID" value="VDM50552.1"/>
    <property type="molecule type" value="Genomic_DNA"/>
</dbReference>
<evidence type="ECO:0000256" key="1">
    <source>
        <dbReference type="ARBA" id="ARBA00008842"/>
    </source>
</evidence>
<gene>
    <name evidence="6" type="ORF">TCNE_LOCUS19231</name>
</gene>
<dbReference type="SUPFAM" id="SSF50729">
    <property type="entry name" value="PH domain-like"/>
    <property type="match status" value="1"/>
</dbReference>
<comment type="similarity">
    <text evidence="1">Belongs to the OSBP family.</text>
</comment>
<reference evidence="6 7" key="2">
    <citation type="submission" date="2018-11" db="EMBL/GenBank/DDBJ databases">
        <authorList>
            <consortium name="Pathogen Informatics"/>
        </authorList>
    </citation>
    <scope>NUCLEOTIDE SEQUENCE [LARGE SCALE GENOMIC DNA]</scope>
</reference>
<proteinExistence type="inferred from homology"/>
<sequence>MDCWCCVHTTYSFVAKQKREYKDEKKRVAQELLASLRDPTVVVMADWLKVRGTLRKWNRYYCVLKPGLMMIYKSNKIEKSGHWVGTILLNTCELIERPSKKDGFCFKLFHPLDQSIWATRGPLGESHGAVTLQPLPTTYLICRAPSEQHISTLPLRLSQCGVSMLLRQSHAEHSRLFLHSLAALACSLGCQRYGGKQQGIEPGSPRTRSGGCTTELLPSSDAGGCWMDALQLALRCSGLLMRTMHKLSDPLRREEEAVPKDSDSTNEIDALEAAQPEPVISETEAEKHFDGLDDDNDNDPNLLSESDAATLEIEEGSPYIQSEPEQFGALMDGAQTEDMAEENRSLVWSLLKQIRPGMDLSKVTLPTFILEPRSFLEKLADFYYHVDLLKE</sequence>
<dbReference type="PANTHER" id="PTHR10972:SF102">
    <property type="entry name" value="OXYSTEROL-BINDING PROTEIN"/>
    <property type="match status" value="1"/>
</dbReference>
<dbReference type="Proteomes" id="UP000050794">
    <property type="component" value="Unassembled WGS sequence"/>
</dbReference>
<evidence type="ECO:0000256" key="3">
    <source>
        <dbReference type="ARBA" id="ARBA00023055"/>
    </source>
</evidence>
<keyword evidence="3" id="KW-0445">Lipid transport</keyword>
<dbReference type="Gene3D" id="2.30.29.30">
    <property type="entry name" value="Pleckstrin-homology domain (PH domain)/Phosphotyrosine-binding domain (PTB)"/>
    <property type="match status" value="1"/>
</dbReference>
<evidence type="ECO:0000313" key="6">
    <source>
        <dbReference type="EMBL" id="VDM50552.1"/>
    </source>
</evidence>
<dbReference type="AlphaFoldDB" id="A0A183VER1"/>
<name>A0A183VER1_TOXCA</name>
<feature type="domain" description="PH" evidence="5">
    <location>
        <begin position="42"/>
        <end position="157"/>
    </location>
</feature>
<dbReference type="GO" id="GO:0015485">
    <property type="term" value="F:cholesterol binding"/>
    <property type="evidence" value="ECO:0007669"/>
    <property type="project" value="TreeGrafter"/>
</dbReference>
<evidence type="ECO:0000256" key="2">
    <source>
        <dbReference type="ARBA" id="ARBA00022448"/>
    </source>
</evidence>
<dbReference type="InterPro" id="IPR011993">
    <property type="entry name" value="PH-like_dom_sf"/>
</dbReference>
<evidence type="ECO:0000313" key="7">
    <source>
        <dbReference type="Proteomes" id="UP000050794"/>
    </source>
</evidence>
<dbReference type="GO" id="GO:0005829">
    <property type="term" value="C:cytosol"/>
    <property type="evidence" value="ECO:0007669"/>
    <property type="project" value="TreeGrafter"/>
</dbReference>
<dbReference type="FunFam" id="2.30.29.30:FF:000030">
    <property type="entry name" value="Oxysterol-binding protein"/>
    <property type="match status" value="1"/>
</dbReference>
<dbReference type="GO" id="GO:0006869">
    <property type="term" value="P:lipid transport"/>
    <property type="evidence" value="ECO:0007669"/>
    <property type="project" value="UniProtKB-KW"/>
</dbReference>
<reference evidence="8" key="1">
    <citation type="submission" date="2016-06" db="UniProtKB">
        <authorList>
            <consortium name="WormBaseParasite"/>
        </authorList>
    </citation>
    <scope>IDENTIFICATION</scope>
</reference>